<evidence type="ECO:0000313" key="2">
    <source>
        <dbReference type="EMBL" id="SMC57540.1"/>
    </source>
</evidence>
<reference evidence="2 3" key="1">
    <citation type="submission" date="2017-04" db="EMBL/GenBank/DDBJ databases">
        <authorList>
            <person name="Afonso C.L."/>
            <person name="Miller P.J."/>
            <person name="Scott M.A."/>
            <person name="Spackman E."/>
            <person name="Goraichik I."/>
            <person name="Dimitrov K.M."/>
            <person name="Suarez D.L."/>
            <person name="Swayne D.E."/>
        </authorList>
    </citation>
    <scope>NUCLEOTIDE SEQUENCE [LARGE SCALE GENOMIC DNA]</scope>
    <source>
        <strain evidence="2 3">DSM 12816</strain>
    </source>
</reference>
<dbReference type="Pfam" id="PF12822">
    <property type="entry name" value="ECF_trnsprt"/>
    <property type="match status" value="1"/>
</dbReference>
<protein>
    <submittedName>
        <fullName evidence="2">Uncharacterized membrane protein</fullName>
    </submittedName>
</protein>
<feature type="transmembrane region" description="Helical" evidence="1">
    <location>
        <begin position="63"/>
        <end position="81"/>
    </location>
</feature>
<organism evidence="2 3">
    <name type="scientific">Papillibacter cinnamivorans DSM 12816</name>
    <dbReference type="NCBI Taxonomy" id="1122930"/>
    <lineage>
        <taxon>Bacteria</taxon>
        <taxon>Bacillati</taxon>
        <taxon>Bacillota</taxon>
        <taxon>Clostridia</taxon>
        <taxon>Eubacteriales</taxon>
        <taxon>Oscillospiraceae</taxon>
        <taxon>Papillibacter</taxon>
    </lineage>
</organism>
<keyword evidence="1" id="KW-0472">Membrane</keyword>
<proteinExistence type="predicted"/>
<dbReference type="RefSeq" id="WP_084234314.1">
    <property type="nucleotide sequence ID" value="NZ_FWXW01000003.1"/>
</dbReference>
<feature type="transmembrane region" description="Helical" evidence="1">
    <location>
        <begin position="35"/>
        <end position="56"/>
    </location>
</feature>
<evidence type="ECO:0000256" key="1">
    <source>
        <dbReference type="SAM" id="Phobius"/>
    </source>
</evidence>
<dbReference type="InterPro" id="IPR024529">
    <property type="entry name" value="ECF_trnsprt_substrate-spec"/>
</dbReference>
<feature type="transmembrane region" description="Helical" evidence="1">
    <location>
        <begin position="101"/>
        <end position="122"/>
    </location>
</feature>
<dbReference type="Proteomes" id="UP000192790">
    <property type="component" value="Unassembled WGS sequence"/>
</dbReference>
<dbReference type="AlphaFoldDB" id="A0A1W2AA82"/>
<gene>
    <name evidence="2" type="ORF">SAMN02745168_1644</name>
</gene>
<accession>A0A1W2AA82</accession>
<keyword evidence="1" id="KW-1133">Transmembrane helix</keyword>
<keyword evidence="3" id="KW-1185">Reference proteome</keyword>
<evidence type="ECO:0000313" key="3">
    <source>
        <dbReference type="Proteomes" id="UP000192790"/>
    </source>
</evidence>
<dbReference type="STRING" id="1122930.SAMN02745168_1644"/>
<sequence length="214" mass="22671">MARNDESRKRLLFLVQFSILLAIEAIVCFTPLGSIPIPPLVATLGMVPVIITAILLGIGPGAAMGFFAGLFSFIVWTFMPPSPLAFVFTPFYSVGAVSGNFWSLVICFVPRILVGVVAGVSFKLLNRASKNGPLVYGLSGVLGSLTNTFLVLGGIVLFFGQDYASVLGVSMDILLGLISGTILTNGIPEAVVSAVVAYAVCRPLRRYSRNPAVR</sequence>
<feature type="transmembrane region" description="Helical" evidence="1">
    <location>
        <begin position="173"/>
        <end position="200"/>
    </location>
</feature>
<dbReference type="GO" id="GO:0022857">
    <property type="term" value="F:transmembrane transporter activity"/>
    <property type="evidence" value="ECO:0007669"/>
    <property type="project" value="InterPro"/>
</dbReference>
<dbReference type="EMBL" id="FWXW01000003">
    <property type="protein sequence ID" value="SMC57540.1"/>
    <property type="molecule type" value="Genomic_DNA"/>
</dbReference>
<dbReference type="Gene3D" id="1.10.1760.20">
    <property type="match status" value="1"/>
</dbReference>
<dbReference type="OrthoDB" id="9813540at2"/>
<name>A0A1W2AA82_9FIRM</name>
<feature type="transmembrane region" description="Helical" evidence="1">
    <location>
        <begin position="134"/>
        <end position="161"/>
    </location>
</feature>
<keyword evidence="1" id="KW-0812">Transmembrane</keyword>